<feature type="non-terminal residue" evidence="1">
    <location>
        <position position="1"/>
    </location>
</feature>
<reference evidence="1 2" key="1">
    <citation type="submission" date="2019-12" db="EMBL/GenBank/DDBJ databases">
        <authorList>
            <person name="Alioto T."/>
            <person name="Alioto T."/>
            <person name="Gomez Garrido J."/>
        </authorList>
    </citation>
    <scope>NUCLEOTIDE SEQUENCE [LARGE SCALE GENOMIC DNA]</scope>
</reference>
<accession>A0A8S0UKC3</accession>
<organism evidence="1 2">
    <name type="scientific">Olea europaea subsp. europaea</name>
    <dbReference type="NCBI Taxonomy" id="158383"/>
    <lineage>
        <taxon>Eukaryota</taxon>
        <taxon>Viridiplantae</taxon>
        <taxon>Streptophyta</taxon>
        <taxon>Embryophyta</taxon>
        <taxon>Tracheophyta</taxon>
        <taxon>Spermatophyta</taxon>
        <taxon>Magnoliopsida</taxon>
        <taxon>eudicotyledons</taxon>
        <taxon>Gunneridae</taxon>
        <taxon>Pentapetalae</taxon>
        <taxon>asterids</taxon>
        <taxon>lamiids</taxon>
        <taxon>Lamiales</taxon>
        <taxon>Oleaceae</taxon>
        <taxon>Oleeae</taxon>
        <taxon>Olea</taxon>
    </lineage>
</organism>
<dbReference type="AlphaFoldDB" id="A0A8S0UKC3"/>
<protein>
    <submittedName>
        <fullName evidence="1">Uncharacterized protein</fullName>
    </submittedName>
</protein>
<keyword evidence="2" id="KW-1185">Reference proteome</keyword>
<evidence type="ECO:0000313" key="1">
    <source>
        <dbReference type="EMBL" id="CAA3018695.1"/>
    </source>
</evidence>
<comment type="caution">
    <text evidence="1">The sequence shown here is derived from an EMBL/GenBank/DDBJ whole genome shotgun (WGS) entry which is preliminary data.</text>
</comment>
<dbReference type="EMBL" id="CACTIH010007902">
    <property type="protein sequence ID" value="CAA3018695.1"/>
    <property type="molecule type" value="Genomic_DNA"/>
</dbReference>
<gene>
    <name evidence="1" type="ORF">OLEA9_A024102</name>
</gene>
<dbReference type="Gramene" id="OE9A024102T1">
    <property type="protein sequence ID" value="OE9A024102C1"/>
    <property type="gene ID" value="OE9A024102"/>
</dbReference>
<dbReference type="Proteomes" id="UP000594638">
    <property type="component" value="Unassembled WGS sequence"/>
</dbReference>
<sequence>RRLLLQLRRSKEITKINQTTVTSWTPAEVAFSFTLEEEKDEDWTKRWSFDSPLKAS</sequence>
<evidence type="ECO:0000313" key="2">
    <source>
        <dbReference type="Proteomes" id="UP000594638"/>
    </source>
</evidence>
<name>A0A8S0UKC3_OLEEU</name>
<proteinExistence type="predicted"/>